<dbReference type="EMBL" id="AP031322">
    <property type="protein sequence ID" value="BFH72658.1"/>
    <property type="molecule type" value="Genomic_DNA"/>
</dbReference>
<organism evidence="1">
    <name type="scientific">Sulfurisphaera javensis</name>
    <dbReference type="NCBI Taxonomy" id="2049879"/>
    <lineage>
        <taxon>Archaea</taxon>
        <taxon>Thermoproteota</taxon>
        <taxon>Thermoprotei</taxon>
        <taxon>Sulfolobales</taxon>
        <taxon>Sulfolobaceae</taxon>
        <taxon>Sulfurisphaera</taxon>
    </lineage>
</organism>
<dbReference type="KEGG" id="sjv:SJAV_06020"/>
<accession>A0AAT9GP30</accession>
<protein>
    <recommendedName>
        <fullName evidence="2">DNA-directed RNA polymerase subunit M</fullName>
    </recommendedName>
</protein>
<name>A0AAT9GP30_9CREN</name>
<sequence>MKKGERIAVVAKGNNIYAICIFRGDFLEKIFFESDIKLLEEKFLKSSVSGEVKNISHDKEKEEYCKLILEKIERKLNKLLVK</sequence>
<reference evidence="1" key="1">
    <citation type="submission" date="2024-03" db="EMBL/GenBank/DDBJ databases">
        <title>Complete genome sequence of Sulfurisphaera javensis strain KD-1.</title>
        <authorList>
            <person name="Sakai H."/>
            <person name="Nur N."/>
            <person name="Suwanto A."/>
            <person name="Kurosawa N."/>
        </authorList>
    </citation>
    <scope>NUCLEOTIDE SEQUENCE</scope>
    <source>
        <strain evidence="1">KD-1</strain>
    </source>
</reference>
<proteinExistence type="predicted"/>
<evidence type="ECO:0008006" key="2">
    <source>
        <dbReference type="Google" id="ProtNLM"/>
    </source>
</evidence>
<gene>
    <name evidence="1" type="ORF">SJAV_06020</name>
</gene>
<dbReference type="GeneID" id="92353537"/>
<evidence type="ECO:0000313" key="1">
    <source>
        <dbReference type="EMBL" id="BFH72658.1"/>
    </source>
</evidence>
<dbReference type="AlphaFoldDB" id="A0AAT9GP30"/>
<dbReference type="RefSeq" id="WP_369610862.1">
    <property type="nucleotide sequence ID" value="NZ_AP031322.1"/>
</dbReference>